<name>A0ABX2ERJ7_9BURK</name>
<dbReference type="InterPro" id="IPR050177">
    <property type="entry name" value="Lipid_A_modif_metabolic_enz"/>
</dbReference>
<evidence type="ECO:0000256" key="3">
    <source>
        <dbReference type="ARBA" id="ARBA00022692"/>
    </source>
</evidence>
<feature type="transmembrane region" description="Helical" evidence="10">
    <location>
        <begin position="518"/>
        <end position="539"/>
    </location>
</feature>
<evidence type="ECO:0000256" key="8">
    <source>
        <dbReference type="ARBA" id="ARBA00023157"/>
    </source>
</evidence>
<feature type="domain" description="SPW repeat-containing integral membrane" evidence="12">
    <location>
        <begin position="391"/>
        <end position="484"/>
    </location>
</feature>
<dbReference type="RefSeq" id="WP_173132215.1">
    <property type="nucleotide sequence ID" value="NZ_JABRWJ010000011.1"/>
</dbReference>
<dbReference type="InterPro" id="IPR036291">
    <property type="entry name" value="NAD(P)-bd_dom_sf"/>
</dbReference>
<keyword evidence="15" id="KW-1185">Reference proteome</keyword>
<evidence type="ECO:0000256" key="9">
    <source>
        <dbReference type="ARBA" id="ARBA00023284"/>
    </source>
</evidence>
<evidence type="ECO:0000259" key="11">
    <source>
        <dbReference type="Pfam" id="PF01370"/>
    </source>
</evidence>
<feature type="domain" description="NAD-dependent epimerase/dehydratase" evidence="11">
    <location>
        <begin position="10"/>
        <end position="239"/>
    </location>
</feature>
<evidence type="ECO:0000256" key="2">
    <source>
        <dbReference type="ARBA" id="ARBA00006214"/>
    </source>
</evidence>
<evidence type="ECO:0000256" key="6">
    <source>
        <dbReference type="ARBA" id="ARBA00023002"/>
    </source>
</evidence>
<keyword evidence="4" id="KW-0874">Quinone</keyword>
<dbReference type="CDD" id="cd12919">
    <property type="entry name" value="VKOR_2"/>
    <property type="match status" value="1"/>
</dbReference>
<feature type="transmembrane region" description="Helical" evidence="10">
    <location>
        <begin position="719"/>
        <end position="738"/>
    </location>
</feature>
<evidence type="ECO:0000256" key="4">
    <source>
        <dbReference type="ARBA" id="ARBA00022719"/>
    </source>
</evidence>
<dbReference type="Pfam" id="PF03779">
    <property type="entry name" value="SPW"/>
    <property type="match status" value="1"/>
</dbReference>
<feature type="transmembrane region" description="Helical" evidence="10">
    <location>
        <begin position="634"/>
        <end position="654"/>
    </location>
</feature>
<keyword evidence="9" id="KW-0676">Redox-active center</keyword>
<proteinExistence type="inferred from homology"/>
<dbReference type="Gene3D" id="3.40.50.720">
    <property type="entry name" value="NAD(P)-binding Rossmann-like Domain"/>
    <property type="match status" value="1"/>
</dbReference>
<dbReference type="EMBL" id="JABRWJ010000011">
    <property type="protein sequence ID" value="NRF71300.1"/>
    <property type="molecule type" value="Genomic_DNA"/>
</dbReference>
<dbReference type="SUPFAM" id="SSF51735">
    <property type="entry name" value="NAD(P)-binding Rossmann-fold domains"/>
    <property type="match status" value="1"/>
</dbReference>
<comment type="subcellular location">
    <subcellularLocation>
        <location evidence="1">Membrane</location>
        <topology evidence="1">Multi-pass membrane protein</topology>
    </subcellularLocation>
</comment>
<evidence type="ECO:0000256" key="7">
    <source>
        <dbReference type="ARBA" id="ARBA00023136"/>
    </source>
</evidence>
<keyword evidence="6" id="KW-0560">Oxidoreductase</keyword>
<dbReference type="PANTHER" id="PTHR43245">
    <property type="entry name" value="BIFUNCTIONAL POLYMYXIN RESISTANCE PROTEIN ARNA"/>
    <property type="match status" value="1"/>
</dbReference>
<feature type="transmembrane region" description="Helical" evidence="10">
    <location>
        <begin position="416"/>
        <end position="436"/>
    </location>
</feature>
<evidence type="ECO:0000313" key="15">
    <source>
        <dbReference type="Proteomes" id="UP000737171"/>
    </source>
</evidence>
<comment type="caution">
    <text evidence="14">The sequence shown here is derived from an EMBL/GenBank/DDBJ whole genome shotgun (WGS) entry which is preliminary data.</text>
</comment>
<dbReference type="InterPro" id="IPR005530">
    <property type="entry name" value="SPW"/>
</dbReference>
<dbReference type="Gene3D" id="1.20.1440.130">
    <property type="entry name" value="VKOR domain"/>
    <property type="match status" value="1"/>
</dbReference>
<dbReference type="Proteomes" id="UP000737171">
    <property type="component" value="Unassembled WGS sequence"/>
</dbReference>
<protein>
    <submittedName>
        <fullName evidence="14">NAD-dependent epimerase/dehydratase family protein</fullName>
    </submittedName>
</protein>
<dbReference type="Pfam" id="PF01370">
    <property type="entry name" value="Epimerase"/>
    <property type="match status" value="1"/>
</dbReference>
<evidence type="ECO:0000259" key="13">
    <source>
        <dbReference type="Pfam" id="PF07884"/>
    </source>
</evidence>
<keyword evidence="3 10" id="KW-0812">Transmembrane</keyword>
<dbReference type="Pfam" id="PF07884">
    <property type="entry name" value="VKOR"/>
    <property type="match status" value="1"/>
</dbReference>
<gene>
    <name evidence="14" type="ORF">HLB44_30345</name>
</gene>
<feature type="transmembrane region" description="Helical" evidence="10">
    <location>
        <begin position="779"/>
        <end position="808"/>
    </location>
</feature>
<keyword evidence="5 10" id="KW-1133">Transmembrane helix</keyword>
<dbReference type="InterPro" id="IPR038354">
    <property type="entry name" value="VKOR_sf"/>
</dbReference>
<accession>A0ABX2ERJ7</accession>
<organism evidence="14 15">
    <name type="scientific">Pseudaquabacterium terrae</name>
    <dbReference type="NCBI Taxonomy" id="2732868"/>
    <lineage>
        <taxon>Bacteria</taxon>
        <taxon>Pseudomonadati</taxon>
        <taxon>Pseudomonadota</taxon>
        <taxon>Betaproteobacteria</taxon>
        <taxon>Burkholderiales</taxon>
        <taxon>Sphaerotilaceae</taxon>
        <taxon>Pseudaquabacterium</taxon>
    </lineage>
</organism>
<feature type="transmembrane region" description="Helical" evidence="10">
    <location>
        <begin position="443"/>
        <end position="461"/>
    </location>
</feature>
<evidence type="ECO:0000259" key="12">
    <source>
        <dbReference type="Pfam" id="PF03779"/>
    </source>
</evidence>
<dbReference type="InterPro" id="IPR012932">
    <property type="entry name" value="VKOR"/>
</dbReference>
<evidence type="ECO:0000256" key="10">
    <source>
        <dbReference type="SAM" id="Phobius"/>
    </source>
</evidence>
<evidence type="ECO:0000256" key="5">
    <source>
        <dbReference type="ARBA" id="ARBA00022989"/>
    </source>
</evidence>
<dbReference type="InterPro" id="IPR001509">
    <property type="entry name" value="Epimerase_deHydtase"/>
</dbReference>
<dbReference type="Gene3D" id="3.90.25.10">
    <property type="entry name" value="UDP-galactose 4-epimerase, domain 1"/>
    <property type="match status" value="1"/>
</dbReference>
<feature type="transmembrane region" description="Helical" evidence="10">
    <location>
        <begin position="605"/>
        <end position="627"/>
    </location>
</feature>
<feature type="domain" description="Vitamin K epoxide reductase" evidence="13">
    <location>
        <begin position="519"/>
        <end position="653"/>
    </location>
</feature>
<evidence type="ECO:0000256" key="1">
    <source>
        <dbReference type="ARBA" id="ARBA00004141"/>
    </source>
</evidence>
<sequence length="827" mass="90926">MTDSDRRPIVLITGATGNLGRSLAEALGRDYRIVGLDLKAQGTDFPVFEADFSADASVELALHRLRDSFGSRIASVIHLVAYFDFTGEDNRLYQTVNIDGTRRLLRGLQHFEIEQFIYASTMLVHAPCRPGERIDEQQPIDPRWAYPQSKAAAEAQIKAEHKHIPYVVLRLAGVYDEHSMVPTMARQMARIYERDFQSYFYSGSTLVGQAMLHRDDMLEAFRRTVDRRDVLPPETEILIGEPDAIGYDALQDQLGYLIQGVEDWQTLRVPKPIAAAGAWAQGKLEPVVPDAIDAGEAPFIKPFMVAMADDHYALDIRRARDLLGWEPRHRLEDELPQLVAALKNDPAAWYETNRITPPTWISRADDLGHDPEQLRVRHEAQVKAEHGANRWAHFVNMGLATWLVTQPLLINVEESLLRGSEMVLGAMLLVCAALALSWRAHWARWLCAGIGALVMGVPFIFSTANAAAYLSDTLVGALIFALAVCTKPEPGPSAIAAVTGPVVPPDWSYNPSGWTQRLPIIVLAIIGLYVSRYLAAYQLGHIPDVWDPFFTGSPLDPQNGTEEIITSSVSRAWPVSDAAVGGYTYLLEILTGIVGSRMRWRTMPWLVVLFGLMIAPLGITSIFFIIIQPVVLGTWSTIALIGAAAVLLQIPYSLDELLAALQFLRRRAKAGQNWLRVLFVGGTDEVPTPANAEPIGDEFDRSPGAVIRHMLGGGVSLPWNLALAALIGLSLLFTRMTLSVDGSLANAHHVIGSLVLTVVSIAAAEVARPVRYLNVPLGAFLMAVPFMFGASMVATGVSVALGAALVLLSIRRGPIRERYGDWNRLMI</sequence>
<comment type="similarity">
    <text evidence="2">Belongs to the VKOR family.</text>
</comment>
<keyword evidence="8" id="KW-1015">Disulfide bond</keyword>
<keyword evidence="7 10" id="KW-0472">Membrane</keyword>
<evidence type="ECO:0000313" key="14">
    <source>
        <dbReference type="EMBL" id="NRF71300.1"/>
    </source>
</evidence>
<reference evidence="14 15" key="1">
    <citation type="submission" date="2020-05" db="EMBL/GenBank/DDBJ databases">
        <title>Aquincola sp. isolate from soil.</title>
        <authorList>
            <person name="Han J."/>
            <person name="Kim D.-U."/>
        </authorList>
    </citation>
    <scope>NUCLEOTIDE SEQUENCE [LARGE SCALE GENOMIC DNA]</scope>
    <source>
        <strain evidence="14 15">S2</strain>
    </source>
</reference>